<organism evidence="2 3">
    <name type="scientific">Gigaspora margarita</name>
    <dbReference type="NCBI Taxonomy" id="4874"/>
    <lineage>
        <taxon>Eukaryota</taxon>
        <taxon>Fungi</taxon>
        <taxon>Fungi incertae sedis</taxon>
        <taxon>Mucoromycota</taxon>
        <taxon>Glomeromycotina</taxon>
        <taxon>Glomeromycetes</taxon>
        <taxon>Diversisporales</taxon>
        <taxon>Gigasporaceae</taxon>
        <taxon>Gigaspora</taxon>
    </lineage>
</organism>
<comment type="caution">
    <text evidence="2">The sequence shown here is derived from an EMBL/GenBank/DDBJ whole genome shotgun (WGS) entry which is preliminary data.</text>
</comment>
<evidence type="ECO:0000313" key="2">
    <source>
        <dbReference type="EMBL" id="KAF0386005.1"/>
    </source>
</evidence>
<name>A0A8H3X133_GIGMA</name>
<keyword evidence="3" id="KW-1185">Reference proteome</keyword>
<evidence type="ECO:0000313" key="3">
    <source>
        <dbReference type="Proteomes" id="UP000439903"/>
    </source>
</evidence>
<dbReference type="AlphaFoldDB" id="A0A8H3X133"/>
<dbReference type="Proteomes" id="UP000439903">
    <property type="component" value="Unassembled WGS sequence"/>
</dbReference>
<gene>
    <name evidence="2" type="ORF">F8M41_011417</name>
</gene>
<evidence type="ECO:0000256" key="1">
    <source>
        <dbReference type="SAM" id="MobiDB-lite"/>
    </source>
</evidence>
<protein>
    <submittedName>
        <fullName evidence="2">Uncharacterized protein</fullName>
    </submittedName>
</protein>
<feature type="compositionally biased region" description="Acidic residues" evidence="1">
    <location>
        <begin position="19"/>
        <end position="30"/>
    </location>
</feature>
<accession>A0A8H3X133</accession>
<proteinExistence type="predicted"/>
<dbReference type="EMBL" id="WTPW01002340">
    <property type="protein sequence ID" value="KAF0386005.1"/>
    <property type="molecule type" value="Genomic_DNA"/>
</dbReference>
<feature type="compositionally biased region" description="Basic and acidic residues" evidence="1">
    <location>
        <begin position="1"/>
        <end position="11"/>
    </location>
</feature>
<feature type="compositionally biased region" description="Basic and acidic residues" evidence="1">
    <location>
        <begin position="63"/>
        <end position="77"/>
    </location>
</feature>
<sequence length="77" mass="8986">MFQKNETKKEFLPPGEGESNTEDEEDEVVEEERGRGKKRRKSQQSENGKRVRRTKSPINISDSPKDLETSEKLKKNH</sequence>
<reference evidence="2 3" key="1">
    <citation type="journal article" date="2019" name="Environ. Microbiol.">
        <title>At the nexus of three kingdoms: the genome of the mycorrhizal fungus Gigaspora margarita provides insights into plant, endobacterial and fungal interactions.</title>
        <authorList>
            <person name="Venice F."/>
            <person name="Ghignone S."/>
            <person name="Salvioli di Fossalunga A."/>
            <person name="Amselem J."/>
            <person name="Novero M."/>
            <person name="Xianan X."/>
            <person name="Sedzielewska Toro K."/>
            <person name="Morin E."/>
            <person name="Lipzen A."/>
            <person name="Grigoriev I.V."/>
            <person name="Henrissat B."/>
            <person name="Martin F.M."/>
            <person name="Bonfante P."/>
        </authorList>
    </citation>
    <scope>NUCLEOTIDE SEQUENCE [LARGE SCALE GENOMIC DNA]</scope>
    <source>
        <strain evidence="2 3">BEG34</strain>
    </source>
</reference>
<feature type="region of interest" description="Disordered" evidence="1">
    <location>
        <begin position="1"/>
        <end position="77"/>
    </location>
</feature>